<proteinExistence type="predicted"/>
<protein>
    <recommendedName>
        <fullName evidence="4">Bacteriophage protein</fullName>
    </recommendedName>
</protein>
<evidence type="ECO:0008006" key="4">
    <source>
        <dbReference type="Google" id="ProtNLM"/>
    </source>
</evidence>
<evidence type="ECO:0000313" key="2">
    <source>
        <dbReference type="EMBL" id="KGC17152.1"/>
    </source>
</evidence>
<evidence type="ECO:0000313" key="3">
    <source>
        <dbReference type="Proteomes" id="UP000029590"/>
    </source>
</evidence>
<dbReference type="RefSeq" id="WP_036049085.1">
    <property type="nucleotide sequence ID" value="NZ_CADEVY010000003.1"/>
</dbReference>
<dbReference type="AlphaFoldDB" id="A0AAW3F9U1"/>
<evidence type="ECO:0000256" key="1">
    <source>
        <dbReference type="SAM" id="MobiDB-lite"/>
    </source>
</evidence>
<name>A0AAW3F9U1_BURGA</name>
<accession>A0AAW3F9U1</accession>
<gene>
    <name evidence="2" type="ORF">DM48_4574</name>
</gene>
<organism evidence="2 3">
    <name type="scientific">Burkholderia gladioli</name>
    <name type="common">Pseudomonas marginata</name>
    <name type="synonym">Phytomonas marginata</name>
    <dbReference type="NCBI Taxonomy" id="28095"/>
    <lineage>
        <taxon>Bacteria</taxon>
        <taxon>Pseudomonadati</taxon>
        <taxon>Pseudomonadota</taxon>
        <taxon>Betaproteobacteria</taxon>
        <taxon>Burkholderiales</taxon>
        <taxon>Burkholderiaceae</taxon>
        <taxon>Burkholderia</taxon>
    </lineage>
</organism>
<reference evidence="2 3" key="1">
    <citation type="submission" date="2014-04" db="EMBL/GenBank/DDBJ databases">
        <authorList>
            <person name="Bishop-Lilly K.A."/>
            <person name="Broomall S.M."/>
            <person name="Chain P.S."/>
            <person name="Chertkov O."/>
            <person name="Coyne S.R."/>
            <person name="Daligault H.E."/>
            <person name="Davenport K.W."/>
            <person name="Erkkila T."/>
            <person name="Frey K.G."/>
            <person name="Gibbons H.S."/>
            <person name="Gu W."/>
            <person name="Jaissle J."/>
            <person name="Johnson S.L."/>
            <person name="Koroleva G.I."/>
            <person name="Ladner J.T."/>
            <person name="Lo C.-C."/>
            <person name="Minogue T.D."/>
            <person name="Munk C."/>
            <person name="Palacios G.F."/>
            <person name="Redden C.L."/>
            <person name="Rosenzweig C.N."/>
            <person name="Scholz M.B."/>
            <person name="Teshima H."/>
            <person name="Xu Y."/>
        </authorList>
    </citation>
    <scope>NUCLEOTIDE SEQUENCE [LARGE SCALE GENOMIC DNA]</scope>
    <source>
        <strain evidence="3">gladioli</strain>
    </source>
</reference>
<dbReference type="EMBL" id="JPGG01000015">
    <property type="protein sequence ID" value="KGC17152.1"/>
    <property type="molecule type" value="Genomic_DNA"/>
</dbReference>
<comment type="caution">
    <text evidence="2">The sequence shown here is derived from an EMBL/GenBank/DDBJ whole genome shotgun (WGS) entry which is preliminary data.</text>
</comment>
<dbReference type="KEGG" id="bgo:BM43_1071"/>
<sequence length="143" mass="16569">MTQQTEPDAAITYTVNKRMPFQRFNWTDHGSRMARLKPLERGWFDIIRTELWTVEGVMMDESTLRKRLRIPGKTIPKLDILIDLGLLQREGEMIFDPVQRFEWNRAVSVSEANRDNGRKGGRPSKATTGKESEYIPEAPSVDF</sequence>
<feature type="region of interest" description="Disordered" evidence="1">
    <location>
        <begin position="110"/>
        <end position="143"/>
    </location>
</feature>
<dbReference type="Proteomes" id="UP000029590">
    <property type="component" value="Unassembled WGS sequence"/>
</dbReference>